<dbReference type="Pfam" id="PF00149">
    <property type="entry name" value="Metallophos"/>
    <property type="match status" value="1"/>
</dbReference>
<dbReference type="SUPFAM" id="SSF56300">
    <property type="entry name" value="Metallo-dependent phosphatases"/>
    <property type="match status" value="1"/>
</dbReference>
<dbReference type="Gene3D" id="3.60.21.10">
    <property type="match status" value="1"/>
</dbReference>
<sequence length="790" mass="90884">MDSSSIYGPKNINNKLVNNDFRPSTEDVERISSKVIRPEQWSPWKSFGKLMDEAILEMGWQERYSILRDVVSEYGKEKNGYLTLNEFLNILIDNPITDEQYRSIFYNLMDRNQDGLVSEVEFTSGMLSLSPLAKNDPKTSIGQLRLQFIFLYYDTDRNGLLNLNELKRMIIHISSIRSLARKTMSMSESKAREYAIHLIAHYDGVFGFNAFYNSVKNNILKGTGWLLRTHLDLVDFINGNINGEYDSFNDHNKYHSFTSDFSLKNCLQNTLSPNLNKQLYSKESGGIKLVSKFLGQTNTNSGLSQVLFNADKNQKEIKLNSMGILDLFPYNFQNQALHSLEQRVIEYYMNILTNFENNSDIEEKMYINNVLSYSEIMDLCDRLVQIIRNENSLVRIKANNSVRIFGGIHGQLIDLLYFFEHFSWPHFHRGDILSMKYVFLGDYVDGGKFSLEVISILFSLKIMFPDKIFLLRGNHEDSSINSTFGFHLECKQKFGVNGEAVWERINDAFEFLSISALIDHQVLCLHSGIGKSIKNIEHISDVPKPIHVKSEELLNKNNYCNRLSVSDRRVFDCLWSGIIEKSNFDDSHNHLNEADVRNTRDADIFEQNTCCFDSYDIEDFMNKNSIKLIIRTNDYCKGGYGYNANGRVVSLTSATNFCNNSCNDAAVLVITRGVDNELIQYNQIIKYESIDNSFAWFDQIHPNLIQNNYNNEFNIKFETSSGENHQFRKVHSRKNSLLNSVAGKTPNSNNTFNYSLSPKSSTRLVNTDEKPITPSKIKNLYGRPVNLTAF</sequence>
<dbReference type="SUPFAM" id="SSF47473">
    <property type="entry name" value="EF-hand"/>
    <property type="match status" value="1"/>
</dbReference>
<dbReference type="InterPro" id="IPR018247">
    <property type="entry name" value="EF_Hand_1_Ca_BS"/>
</dbReference>
<dbReference type="EC" id="3.1.3.16" evidence="3"/>
<dbReference type="GO" id="GO:0005634">
    <property type="term" value="C:nucleus"/>
    <property type="evidence" value="ECO:0007669"/>
    <property type="project" value="TreeGrafter"/>
</dbReference>
<keyword evidence="3" id="KW-0378">Hydrolase</keyword>
<evidence type="ECO:0000259" key="4">
    <source>
        <dbReference type="PROSITE" id="PS50222"/>
    </source>
</evidence>
<dbReference type="GO" id="GO:0005509">
    <property type="term" value="F:calcium ion binding"/>
    <property type="evidence" value="ECO:0007669"/>
    <property type="project" value="InterPro"/>
</dbReference>
<dbReference type="RefSeq" id="XP_028873356.1">
    <property type="nucleotide sequence ID" value="XM_029017558.1"/>
</dbReference>
<feature type="domain" description="EF-hand" evidence="4">
    <location>
        <begin position="141"/>
        <end position="176"/>
    </location>
</feature>
<protein>
    <recommendedName>
        <fullName evidence="3">Serine/threonine-protein phosphatase</fullName>
        <ecNumber evidence="3">3.1.3.16</ecNumber>
    </recommendedName>
</protein>
<dbReference type="InterPro" id="IPR002048">
    <property type="entry name" value="EF_hand_dom"/>
</dbReference>
<evidence type="ECO:0000256" key="1">
    <source>
        <dbReference type="ARBA" id="ARBA00008294"/>
    </source>
</evidence>
<accession>A0A1J4MBY6</accession>
<dbReference type="PRINTS" id="PR00114">
    <property type="entry name" value="STPHPHTASE"/>
</dbReference>
<dbReference type="PROSITE" id="PS00125">
    <property type="entry name" value="SER_THR_PHOSPHATASE"/>
    <property type="match status" value="1"/>
</dbReference>
<evidence type="ECO:0000313" key="6">
    <source>
        <dbReference type="Proteomes" id="UP000186176"/>
    </source>
</evidence>
<feature type="domain" description="EF-hand" evidence="4">
    <location>
        <begin position="96"/>
        <end position="132"/>
    </location>
</feature>
<dbReference type="PROSITE" id="PS00018">
    <property type="entry name" value="EF_HAND_1"/>
    <property type="match status" value="2"/>
</dbReference>
<dbReference type="SMART" id="SM00156">
    <property type="entry name" value="PP2Ac"/>
    <property type="match status" value="1"/>
</dbReference>
<reference evidence="5 6" key="1">
    <citation type="submission" date="2016-10" db="EMBL/GenBank/DDBJ databases">
        <title>Reductive evolution of mitochondrial metabolism and differential evolution of invasion-related proteins in Cryptosporidium.</title>
        <authorList>
            <person name="Liu S."/>
            <person name="Roellig D.M."/>
            <person name="Guo Y."/>
            <person name="Li N."/>
            <person name="Frace M.A."/>
            <person name="Tang K."/>
            <person name="Zhang L."/>
            <person name="Feng Y."/>
            <person name="Xiao L."/>
        </authorList>
    </citation>
    <scope>NUCLEOTIDE SEQUENCE [LARGE SCALE GENOMIC DNA]</scope>
    <source>
        <strain evidence="5">39726</strain>
    </source>
</reference>
<dbReference type="VEuPathDB" id="CryptoDB:cubi_00544"/>
<dbReference type="InterPro" id="IPR006186">
    <property type="entry name" value="Ser/Thr-sp_prot-phosphatase"/>
</dbReference>
<dbReference type="InterPro" id="IPR050341">
    <property type="entry name" value="PP1_catalytic_subunit"/>
</dbReference>
<name>A0A1J4MBY6_9CRYT</name>
<organism evidence="5 6">
    <name type="scientific">Cryptosporidium ubiquitum</name>
    <dbReference type="NCBI Taxonomy" id="857276"/>
    <lineage>
        <taxon>Eukaryota</taxon>
        <taxon>Sar</taxon>
        <taxon>Alveolata</taxon>
        <taxon>Apicomplexa</taxon>
        <taxon>Conoidasida</taxon>
        <taxon>Coccidia</taxon>
        <taxon>Eucoccidiorida</taxon>
        <taxon>Eimeriorina</taxon>
        <taxon>Cryptosporidiidae</taxon>
        <taxon>Cryptosporidium</taxon>
    </lineage>
</organism>
<keyword evidence="6" id="KW-1185">Reference proteome</keyword>
<dbReference type="EMBL" id="LRBP01000027">
    <property type="protein sequence ID" value="OII71737.1"/>
    <property type="molecule type" value="Genomic_DNA"/>
</dbReference>
<dbReference type="OrthoDB" id="6513042at2759"/>
<evidence type="ECO:0000256" key="3">
    <source>
        <dbReference type="RuleBase" id="RU004273"/>
    </source>
</evidence>
<evidence type="ECO:0000313" key="5">
    <source>
        <dbReference type="EMBL" id="OII71737.1"/>
    </source>
</evidence>
<gene>
    <name evidence="5" type="ORF">cubi_00544</name>
</gene>
<keyword evidence="2" id="KW-0106">Calcium</keyword>
<dbReference type="GO" id="GO:0005737">
    <property type="term" value="C:cytoplasm"/>
    <property type="evidence" value="ECO:0007669"/>
    <property type="project" value="TreeGrafter"/>
</dbReference>
<dbReference type="PROSITE" id="PS50222">
    <property type="entry name" value="EF_HAND_2"/>
    <property type="match status" value="2"/>
</dbReference>
<dbReference type="GeneID" id="39977337"/>
<proteinExistence type="inferred from homology"/>
<comment type="caution">
    <text evidence="5">The sequence shown here is derived from an EMBL/GenBank/DDBJ whole genome shotgun (WGS) entry which is preliminary data.</text>
</comment>
<comment type="catalytic activity">
    <reaction evidence="3">
        <text>O-phospho-L-threonyl-[protein] + H2O = L-threonyl-[protein] + phosphate</text>
        <dbReference type="Rhea" id="RHEA:47004"/>
        <dbReference type="Rhea" id="RHEA-COMP:11060"/>
        <dbReference type="Rhea" id="RHEA-COMP:11605"/>
        <dbReference type="ChEBI" id="CHEBI:15377"/>
        <dbReference type="ChEBI" id="CHEBI:30013"/>
        <dbReference type="ChEBI" id="CHEBI:43474"/>
        <dbReference type="ChEBI" id="CHEBI:61977"/>
        <dbReference type="EC" id="3.1.3.16"/>
    </reaction>
</comment>
<dbReference type="SMART" id="SM00054">
    <property type="entry name" value="EFh"/>
    <property type="match status" value="3"/>
</dbReference>
<dbReference type="AlphaFoldDB" id="A0A1J4MBY6"/>
<dbReference type="GO" id="GO:0004722">
    <property type="term" value="F:protein serine/threonine phosphatase activity"/>
    <property type="evidence" value="ECO:0007669"/>
    <property type="project" value="UniProtKB-EC"/>
</dbReference>
<dbReference type="PANTHER" id="PTHR11668">
    <property type="entry name" value="SERINE/THREONINE PROTEIN PHOSPHATASE"/>
    <property type="match status" value="1"/>
</dbReference>
<dbReference type="Gene3D" id="1.10.238.10">
    <property type="entry name" value="EF-hand"/>
    <property type="match status" value="1"/>
</dbReference>
<evidence type="ECO:0000256" key="2">
    <source>
        <dbReference type="ARBA" id="ARBA00022837"/>
    </source>
</evidence>
<comment type="similarity">
    <text evidence="1 3">Belongs to the PPP phosphatase family.</text>
</comment>
<dbReference type="InterPro" id="IPR029052">
    <property type="entry name" value="Metallo-depent_PP-like"/>
</dbReference>
<dbReference type="PANTHER" id="PTHR11668:SF496">
    <property type="entry name" value="SERINE_THREONINE-PROTEIN PHOSPHATASE"/>
    <property type="match status" value="1"/>
</dbReference>
<dbReference type="InterPro" id="IPR011992">
    <property type="entry name" value="EF-hand-dom_pair"/>
</dbReference>
<dbReference type="Proteomes" id="UP000186176">
    <property type="component" value="Unassembled WGS sequence"/>
</dbReference>
<dbReference type="InterPro" id="IPR004843">
    <property type="entry name" value="Calcineurin-like_PHP"/>
</dbReference>